<name>A0A4R9LUW6_9LEPT</name>
<evidence type="ECO:0000256" key="1">
    <source>
        <dbReference type="SAM" id="MobiDB-lite"/>
    </source>
</evidence>
<dbReference type="EMBL" id="RQHW01000065">
    <property type="protein sequence ID" value="TGN17726.1"/>
    <property type="molecule type" value="Genomic_DNA"/>
</dbReference>
<evidence type="ECO:0000313" key="2">
    <source>
        <dbReference type="EMBL" id="TGN17726.1"/>
    </source>
</evidence>
<accession>A0A4R9LUW6</accession>
<keyword evidence="2" id="KW-0430">Lectin</keyword>
<reference evidence="2" key="1">
    <citation type="journal article" date="2019" name="PLoS Negl. Trop. Dis.">
        <title>Revisiting the worldwide diversity of Leptospira species in the environment.</title>
        <authorList>
            <person name="Vincent A.T."/>
            <person name="Schiettekatte O."/>
            <person name="Bourhy P."/>
            <person name="Veyrier F.J."/>
            <person name="Picardeau M."/>
        </authorList>
    </citation>
    <scope>NUCLEOTIDE SEQUENCE [LARGE SCALE GENOMIC DNA]</scope>
    <source>
        <strain evidence="2">201300427</strain>
    </source>
</reference>
<dbReference type="AlphaFoldDB" id="A0A4R9LUW6"/>
<sequence>MESHPGKKDIIRTKQNIPKSGELFLDFEGEVSQPEESESPLIAKAKSLSVLSSSYIIDQKNSFYGKKSAYFSGKRNQIHLSVSGSSLFGPNPESFSITVPILINEQGATSTILDRTVFIKGKKYGFSLELEENKPVFYVNNLIHLNNGNTTSAEIRSTTSIPRKEWQIISILFDTDENRFVLFQNGYEKAKFEANGSEVTGIGFPEYDSSNLILAKSFFGNMDGLHIHKGEPYPSKGYTKFPKVQYSDETKLASHNGSWVISPVYSTEFSHSALLSYEALFEQPKDTSVAVYFRGDNRKFADSSKDEPKWIRLEDPKKLPSDLPKFRFHQWKVWLRSDPEGNNSPSFHSFRYQTQELTPPDVPTGFRVAEFSSSERKICFSWNSNHEKEVRDKGGYMIHYGVEPNRMIGTLFVKKAQNGSFAAIDGNETGSDYKNLKYCADEDSLISNFYIPEAEKTPQGTEDPRFSSHHERRGSLFQSGITYYFKISAYNHKHDEWEGRDQRSKLSSPISVHFPKEISER</sequence>
<protein>
    <submittedName>
        <fullName evidence="2">Concanavalin A-like lectin/glucanase</fullName>
    </submittedName>
</protein>
<dbReference type="Proteomes" id="UP000298058">
    <property type="component" value="Unassembled WGS sequence"/>
</dbReference>
<organism evidence="2 3">
    <name type="scientific">Leptospira idonii</name>
    <dbReference type="NCBI Taxonomy" id="1193500"/>
    <lineage>
        <taxon>Bacteria</taxon>
        <taxon>Pseudomonadati</taxon>
        <taxon>Spirochaetota</taxon>
        <taxon>Spirochaetia</taxon>
        <taxon>Leptospirales</taxon>
        <taxon>Leptospiraceae</taxon>
        <taxon>Leptospira</taxon>
    </lineage>
</organism>
<dbReference type="Gene3D" id="2.60.120.200">
    <property type="match status" value="1"/>
</dbReference>
<dbReference type="GO" id="GO:0030246">
    <property type="term" value="F:carbohydrate binding"/>
    <property type="evidence" value="ECO:0007669"/>
    <property type="project" value="UniProtKB-KW"/>
</dbReference>
<evidence type="ECO:0000313" key="3">
    <source>
        <dbReference type="Proteomes" id="UP000298058"/>
    </source>
</evidence>
<gene>
    <name evidence="2" type="ORF">EHS15_16790</name>
</gene>
<comment type="caution">
    <text evidence="2">The sequence shown here is derived from an EMBL/GenBank/DDBJ whole genome shotgun (WGS) entry which is preliminary data.</text>
</comment>
<dbReference type="OrthoDB" id="337326at2"/>
<dbReference type="InterPro" id="IPR013320">
    <property type="entry name" value="ConA-like_dom_sf"/>
</dbReference>
<keyword evidence="3" id="KW-1185">Reference proteome</keyword>
<proteinExistence type="predicted"/>
<feature type="region of interest" description="Disordered" evidence="1">
    <location>
        <begin position="497"/>
        <end position="521"/>
    </location>
</feature>
<dbReference type="SUPFAM" id="SSF49899">
    <property type="entry name" value="Concanavalin A-like lectins/glucanases"/>
    <property type="match status" value="1"/>
</dbReference>